<feature type="transmembrane region" description="Helical" evidence="8">
    <location>
        <begin position="151"/>
        <end position="173"/>
    </location>
</feature>
<evidence type="ECO:0000313" key="10">
    <source>
        <dbReference type="EMBL" id="KAH8030429.1"/>
    </source>
</evidence>
<reference evidence="10" key="1">
    <citation type="journal article" date="2020" name="Cell">
        <title>Large-Scale Comparative Analyses of Tick Genomes Elucidate Their Genetic Diversity and Vector Capacities.</title>
        <authorList>
            <consortium name="Tick Genome and Microbiome Consortium (TIGMIC)"/>
            <person name="Jia N."/>
            <person name="Wang J."/>
            <person name="Shi W."/>
            <person name="Du L."/>
            <person name="Sun Y."/>
            <person name="Zhan W."/>
            <person name="Jiang J.F."/>
            <person name="Wang Q."/>
            <person name="Zhang B."/>
            <person name="Ji P."/>
            <person name="Bell-Sakyi L."/>
            <person name="Cui X.M."/>
            <person name="Yuan T.T."/>
            <person name="Jiang B.G."/>
            <person name="Yang W.F."/>
            <person name="Lam T.T."/>
            <person name="Chang Q.C."/>
            <person name="Ding S.J."/>
            <person name="Wang X.J."/>
            <person name="Zhu J.G."/>
            <person name="Ruan X.D."/>
            <person name="Zhao L."/>
            <person name="Wei J.T."/>
            <person name="Ye R.Z."/>
            <person name="Que T.C."/>
            <person name="Du C.H."/>
            <person name="Zhou Y.H."/>
            <person name="Cheng J.X."/>
            <person name="Dai P.F."/>
            <person name="Guo W.B."/>
            <person name="Han X.H."/>
            <person name="Huang E.J."/>
            <person name="Li L.F."/>
            <person name="Wei W."/>
            <person name="Gao Y.C."/>
            <person name="Liu J.Z."/>
            <person name="Shao H.Z."/>
            <person name="Wang X."/>
            <person name="Wang C.C."/>
            <person name="Yang T.C."/>
            <person name="Huo Q.B."/>
            <person name="Li W."/>
            <person name="Chen H.Y."/>
            <person name="Chen S.E."/>
            <person name="Zhou L.G."/>
            <person name="Ni X.B."/>
            <person name="Tian J.H."/>
            <person name="Sheng Y."/>
            <person name="Liu T."/>
            <person name="Pan Y.S."/>
            <person name="Xia L.Y."/>
            <person name="Li J."/>
            <person name="Zhao F."/>
            <person name="Cao W.C."/>
        </authorList>
    </citation>
    <scope>NUCLEOTIDE SEQUENCE</scope>
    <source>
        <strain evidence="10">Rmic-2018</strain>
    </source>
</reference>
<feature type="transmembrane region" description="Helical" evidence="8">
    <location>
        <begin position="29"/>
        <end position="46"/>
    </location>
</feature>
<dbReference type="GO" id="GO:0032870">
    <property type="term" value="P:cellular response to hormone stimulus"/>
    <property type="evidence" value="ECO:0007669"/>
    <property type="project" value="TreeGrafter"/>
</dbReference>
<name>A0A9J6E8K8_RHIMP</name>
<evidence type="ECO:0000256" key="8">
    <source>
        <dbReference type="SAM" id="Phobius"/>
    </source>
</evidence>
<keyword evidence="11" id="KW-1185">Reference proteome</keyword>
<dbReference type="Pfam" id="PF00001">
    <property type="entry name" value="7tm_1"/>
    <property type="match status" value="1"/>
</dbReference>
<keyword evidence="5 8" id="KW-1133">Transmembrane helix</keyword>
<evidence type="ECO:0000313" key="11">
    <source>
        <dbReference type="Proteomes" id="UP000821866"/>
    </source>
</evidence>
<feature type="domain" description="G-protein coupled receptors family 1 profile" evidence="9">
    <location>
        <begin position="1"/>
        <end position="207"/>
    </location>
</feature>
<keyword evidence="6 8" id="KW-0472">Membrane</keyword>
<dbReference type="GO" id="GO:0004930">
    <property type="term" value="F:G protein-coupled receptor activity"/>
    <property type="evidence" value="ECO:0007669"/>
    <property type="project" value="InterPro"/>
</dbReference>
<evidence type="ECO:0000256" key="3">
    <source>
        <dbReference type="ARBA" id="ARBA00022475"/>
    </source>
</evidence>
<organism evidence="10 11">
    <name type="scientific">Rhipicephalus microplus</name>
    <name type="common">Cattle tick</name>
    <name type="synonym">Boophilus microplus</name>
    <dbReference type="NCBI Taxonomy" id="6941"/>
    <lineage>
        <taxon>Eukaryota</taxon>
        <taxon>Metazoa</taxon>
        <taxon>Ecdysozoa</taxon>
        <taxon>Arthropoda</taxon>
        <taxon>Chelicerata</taxon>
        <taxon>Arachnida</taxon>
        <taxon>Acari</taxon>
        <taxon>Parasitiformes</taxon>
        <taxon>Ixodida</taxon>
        <taxon>Ixodoidea</taxon>
        <taxon>Ixodidae</taxon>
        <taxon>Rhipicephalinae</taxon>
        <taxon>Rhipicephalus</taxon>
        <taxon>Boophilus</taxon>
    </lineage>
</organism>
<evidence type="ECO:0000256" key="7">
    <source>
        <dbReference type="ARBA" id="ARBA00023170"/>
    </source>
</evidence>
<dbReference type="PROSITE" id="PS50262">
    <property type="entry name" value="G_PROTEIN_RECEP_F1_2"/>
    <property type="match status" value="1"/>
</dbReference>
<evidence type="ECO:0000256" key="6">
    <source>
        <dbReference type="ARBA" id="ARBA00023136"/>
    </source>
</evidence>
<accession>A0A9J6E8K8</accession>
<evidence type="ECO:0000256" key="5">
    <source>
        <dbReference type="ARBA" id="ARBA00022989"/>
    </source>
</evidence>
<gene>
    <name evidence="10" type="ORF">HPB51_006861</name>
</gene>
<feature type="transmembrane region" description="Helical" evidence="8">
    <location>
        <begin position="185"/>
        <end position="210"/>
    </location>
</feature>
<dbReference type="AlphaFoldDB" id="A0A9J6E8K8"/>
<dbReference type="GO" id="GO:0042277">
    <property type="term" value="F:peptide binding"/>
    <property type="evidence" value="ECO:0007669"/>
    <property type="project" value="TreeGrafter"/>
</dbReference>
<evidence type="ECO:0000256" key="4">
    <source>
        <dbReference type="ARBA" id="ARBA00022692"/>
    </source>
</evidence>
<dbReference type="PANTHER" id="PTHR24241">
    <property type="entry name" value="NEUROPEPTIDE RECEPTOR-RELATED G-PROTEIN COUPLED RECEPTOR"/>
    <property type="match status" value="1"/>
</dbReference>
<evidence type="ECO:0000256" key="1">
    <source>
        <dbReference type="ARBA" id="ARBA00004651"/>
    </source>
</evidence>
<protein>
    <recommendedName>
        <fullName evidence="9">G-protein coupled receptors family 1 profile domain-containing protein</fullName>
    </recommendedName>
</protein>
<dbReference type="PRINTS" id="PR00237">
    <property type="entry name" value="GPCRRHODOPSN"/>
</dbReference>
<keyword evidence="4 8" id="KW-0812">Transmembrane</keyword>
<reference evidence="10" key="2">
    <citation type="submission" date="2021-09" db="EMBL/GenBank/DDBJ databases">
        <authorList>
            <person name="Jia N."/>
            <person name="Wang J."/>
            <person name="Shi W."/>
            <person name="Du L."/>
            <person name="Sun Y."/>
            <person name="Zhan W."/>
            <person name="Jiang J."/>
            <person name="Wang Q."/>
            <person name="Zhang B."/>
            <person name="Ji P."/>
            <person name="Sakyi L.B."/>
            <person name="Cui X."/>
            <person name="Yuan T."/>
            <person name="Jiang B."/>
            <person name="Yang W."/>
            <person name="Lam T.T.-Y."/>
            <person name="Chang Q."/>
            <person name="Ding S."/>
            <person name="Wang X."/>
            <person name="Zhu J."/>
            <person name="Ruan X."/>
            <person name="Zhao L."/>
            <person name="Wei J."/>
            <person name="Que T."/>
            <person name="Du C."/>
            <person name="Cheng J."/>
            <person name="Dai P."/>
            <person name="Han X."/>
            <person name="Huang E."/>
            <person name="Gao Y."/>
            <person name="Liu J."/>
            <person name="Shao H."/>
            <person name="Ye R."/>
            <person name="Li L."/>
            <person name="Wei W."/>
            <person name="Wang X."/>
            <person name="Wang C."/>
            <person name="Huo Q."/>
            <person name="Li W."/>
            <person name="Guo W."/>
            <person name="Chen H."/>
            <person name="Chen S."/>
            <person name="Zhou L."/>
            <person name="Zhou L."/>
            <person name="Ni X."/>
            <person name="Tian J."/>
            <person name="Zhou Y."/>
            <person name="Sheng Y."/>
            <person name="Liu T."/>
            <person name="Pan Y."/>
            <person name="Xia L."/>
            <person name="Li J."/>
            <person name="Zhao F."/>
            <person name="Cao W."/>
        </authorList>
    </citation>
    <scope>NUCLEOTIDE SEQUENCE</scope>
    <source>
        <strain evidence="10">Rmic-2018</strain>
        <tissue evidence="10">Larvae</tissue>
    </source>
</reference>
<dbReference type="InterPro" id="IPR017452">
    <property type="entry name" value="GPCR_Rhodpsn_7TM"/>
</dbReference>
<evidence type="ECO:0000259" key="9">
    <source>
        <dbReference type="PROSITE" id="PS50262"/>
    </source>
</evidence>
<dbReference type="Gene3D" id="1.20.1070.10">
    <property type="entry name" value="Rhodopsin 7-helix transmembrane proteins"/>
    <property type="match status" value="1"/>
</dbReference>
<keyword evidence="7" id="KW-0675">Receptor</keyword>
<dbReference type="InterPro" id="IPR000276">
    <property type="entry name" value="GPCR_Rhodpsn"/>
</dbReference>
<dbReference type="PANTHER" id="PTHR24241:SF76">
    <property type="entry name" value="NEUROPEPTIDE SIFAMIDE RECEPTOR"/>
    <property type="match status" value="1"/>
</dbReference>
<comment type="subcellular location">
    <subcellularLocation>
        <location evidence="1">Cell membrane</location>
        <topology evidence="1">Multi-pass membrane protein</topology>
    </subcellularLocation>
</comment>
<comment type="similarity">
    <text evidence="2">Belongs to the G-protein coupled receptor 1 family.</text>
</comment>
<feature type="transmembrane region" description="Helical" evidence="8">
    <location>
        <begin position="79"/>
        <end position="100"/>
    </location>
</feature>
<proteinExistence type="inferred from homology"/>
<dbReference type="Proteomes" id="UP000821866">
    <property type="component" value="Chromosome 3"/>
</dbReference>
<comment type="caution">
    <text evidence="10">The sequence shown here is derived from an EMBL/GenBank/DDBJ whole genome shotgun (WGS) entry which is preliminary data.</text>
</comment>
<sequence>MGCSVCRRYLAIVHPLVSRAQQSKARAKRILLGVWAAPCLLASPFLQPARAESDTLWSQYGSISRRSCLITLDPSFRRAYYASLFVLMYLLPLAFIGWTCGRIARCLLRGIALTRQGSLRRQEANRRKVILTASRHQSFAHHSSYSQVAKMVMVVAAAFALSWTPYFLVSMWTQFGTNYLEKQNYFFTMLSINLLAFINSCVNPFIYAAMSRRFRGGFRRILLPVACIGSCNSRSGWPPTARPVSCPARCSSACGFIMSLPE</sequence>
<dbReference type="GO" id="GO:0005886">
    <property type="term" value="C:plasma membrane"/>
    <property type="evidence" value="ECO:0007669"/>
    <property type="project" value="UniProtKB-SubCell"/>
</dbReference>
<evidence type="ECO:0000256" key="2">
    <source>
        <dbReference type="ARBA" id="ARBA00010663"/>
    </source>
</evidence>
<keyword evidence="3" id="KW-1003">Cell membrane</keyword>
<dbReference type="VEuPathDB" id="VectorBase:LOC119165205"/>
<dbReference type="SUPFAM" id="SSF81321">
    <property type="entry name" value="Family A G protein-coupled receptor-like"/>
    <property type="match status" value="1"/>
</dbReference>
<dbReference type="EMBL" id="JABSTU010000005">
    <property type="protein sequence ID" value="KAH8030429.1"/>
    <property type="molecule type" value="Genomic_DNA"/>
</dbReference>